<dbReference type="RefSeq" id="WP_249320520.1">
    <property type="nucleotide sequence ID" value="NZ_JACRSN010000026.1"/>
</dbReference>
<organism evidence="1 2">
    <name type="scientific">Yeguia hominis</name>
    <dbReference type="NCBI Taxonomy" id="2763662"/>
    <lineage>
        <taxon>Bacteria</taxon>
        <taxon>Bacillati</taxon>
        <taxon>Bacillota</taxon>
        <taxon>Clostridia</taxon>
        <taxon>Eubacteriales</taxon>
        <taxon>Yeguiaceae</taxon>
        <taxon>Yeguia</taxon>
    </lineage>
</organism>
<sequence length="70" mass="8239">MLVDWRIYTWYCPNCKEEVAGLKNKKNQIKVKCSQCGAEMIRTVVGRRHDVIDIYAPNGEERKDLELRII</sequence>
<accession>A0A926DCN2</accession>
<dbReference type="Proteomes" id="UP000651482">
    <property type="component" value="Unassembled WGS sequence"/>
</dbReference>
<evidence type="ECO:0000313" key="2">
    <source>
        <dbReference type="Proteomes" id="UP000651482"/>
    </source>
</evidence>
<dbReference type="EMBL" id="JACRSN010000026">
    <property type="protein sequence ID" value="MBC8534884.1"/>
    <property type="molecule type" value="Genomic_DNA"/>
</dbReference>
<name>A0A926DCN2_9FIRM</name>
<protein>
    <submittedName>
        <fullName evidence="1">Uncharacterized protein</fullName>
    </submittedName>
</protein>
<reference evidence="1" key="1">
    <citation type="submission" date="2020-08" db="EMBL/GenBank/DDBJ databases">
        <title>Genome public.</title>
        <authorList>
            <person name="Liu C."/>
            <person name="Sun Q."/>
        </authorList>
    </citation>
    <scope>NUCLEOTIDE SEQUENCE</scope>
    <source>
        <strain evidence="1">NSJ-40</strain>
    </source>
</reference>
<comment type="caution">
    <text evidence="1">The sequence shown here is derived from an EMBL/GenBank/DDBJ whole genome shotgun (WGS) entry which is preliminary data.</text>
</comment>
<dbReference type="AlphaFoldDB" id="A0A926DCN2"/>
<proteinExistence type="predicted"/>
<gene>
    <name evidence="1" type="ORF">IAG03_13040</name>
</gene>
<evidence type="ECO:0000313" key="1">
    <source>
        <dbReference type="EMBL" id="MBC8534884.1"/>
    </source>
</evidence>
<keyword evidence="2" id="KW-1185">Reference proteome</keyword>